<dbReference type="SMART" id="SM00028">
    <property type="entry name" value="TPR"/>
    <property type="match status" value="5"/>
</dbReference>
<organism evidence="7 8">
    <name type="scientific">Exophiala dermatitidis (strain ATCC 34100 / CBS 525.76 / NIH/UT8656)</name>
    <name type="common">Black yeast</name>
    <name type="synonym">Wangiella dermatitidis</name>
    <dbReference type="NCBI Taxonomy" id="858893"/>
    <lineage>
        <taxon>Eukaryota</taxon>
        <taxon>Fungi</taxon>
        <taxon>Dikarya</taxon>
        <taxon>Ascomycota</taxon>
        <taxon>Pezizomycotina</taxon>
        <taxon>Eurotiomycetes</taxon>
        <taxon>Chaetothyriomycetidae</taxon>
        <taxon>Chaetothyriales</taxon>
        <taxon>Herpotrichiellaceae</taxon>
        <taxon>Exophiala</taxon>
    </lineage>
</organism>
<dbReference type="RefSeq" id="XP_009153284.1">
    <property type="nucleotide sequence ID" value="XM_009155036.1"/>
</dbReference>
<dbReference type="Proteomes" id="UP000007304">
    <property type="component" value="Unassembled WGS sequence"/>
</dbReference>
<evidence type="ECO:0008006" key="9">
    <source>
        <dbReference type="Google" id="ProtNLM"/>
    </source>
</evidence>
<dbReference type="GO" id="GO:0005739">
    <property type="term" value="C:mitochondrion"/>
    <property type="evidence" value="ECO:0007669"/>
    <property type="project" value="UniProtKB-SubCell"/>
</dbReference>
<evidence type="ECO:0000256" key="2">
    <source>
        <dbReference type="ARBA" id="ARBA00004240"/>
    </source>
</evidence>
<evidence type="ECO:0000256" key="1">
    <source>
        <dbReference type="ARBA" id="ARBA00004173"/>
    </source>
</evidence>
<dbReference type="EMBL" id="JH226130">
    <property type="protein sequence ID" value="EHY52823.1"/>
    <property type="molecule type" value="Genomic_DNA"/>
</dbReference>
<dbReference type="PANTHER" id="PTHR48182:SF2">
    <property type="entry name" value="PROTEIN SERAC1"/>
    <property type="match status" value="1"/>
</dbReference>
<dbReference type="Pfam" id="PF13424">
    <property type="entry name" value="TPR_12"/>
    <property type="match status" value="1"/>
</dbReference>
<dbReference type="InterPro" id="IPR027417">
    <property type="entry name" value="P-loop_NTPase"/>
</dbReference>
<evidence type="ECO:0000256" key="3">
    <source>
        <dbReference type="ARBA" id="ARBA00004370"/>
    </source>
</evidence>
<dbReference type="InterPro" id="IPR019734">
    <property type="entry name" value="TPR_rpt"/>
</dbReference>
<sequence>MLLNAEHAFVSDGSSAFGVCSTVATLSSIMSHFRRRILGRGNNEEETQPQLQAQPDADEPWGFQIVHEGTDPLVDIIAIHGVNGHREKTWTHENGTFWLRDLLAKEPSFSRTRIMTYGYNSRTHARNGVASLQTLPGYSQDFLQHLADQREGEGIIRRPIFFVVHSLGGIVLKSALVDANLSDKSEVKKGIKLSTFGILFLGTPHEGSNAVPLGLHALRIAGFYYSINDSAVKELGAHSQWLEHQTNQFNTIRHSFRIRNCYETMETRLGRGPSLVIVPKWSAAPPAWDTEAVGINRNHITLTKFTSTGDQAYQRIRDVLMLMTRDAEATVKRNWDEWSASQAAQNQRPAETIQDLDALVTSTKFDLRSNLPLKNESFIGRVQERTALRHKLAAPSSNRLMVLFGPGGVGKTQLALKYCWDYKSDYSTVLWFNAANLNAIQASFMVLANRIIAFYKRHSVPLALIVQYLELEGLVQHDGTVVAEGEGAFDRIADAVNLWLDIEGNHQWLAVFDNYEPEDFPAACRIERYLPKARLGTIVITTRRRNPIKNGRMMEISCFSGDESLQLLLCRCQKDGDDLSEEERERAIQITEELGQFPLAIDQAGAYISHEDILFASYLELYRKNNKYLLQKKDLTLDPQYNECVFTTWETSYRLLEKRNQEAAELLALCSFFFNVDIPERIFQGGLIKTEQQVKDLFSEIHSFSLIRRHHDDSYSIHTLIHTWARQRLDLHTQRMSVQRCVEILTRGLLVDSNFGWTTTDDVAFRGRIRLHALTVLDYTMQWDESDLDPEGLQHIGYLSDVYYKYDDAERFYKLALDASGWDRDDQVQSTPDPKKVYMLVQQLARIYLWQARPALAIALYRQYLKTKADHSDLKTAMITIDLAMAARFTYQWEEAERQYRRSIVLLEKLFGPRSAEVLGARSCLGCPLACMDRLDEAMDECQYALDQLIEVAGIENPHTLGAFTNLALCYVHRGDDDRALPLFEEAAELGRRVFGPEHPWTVSASYESAKVCCRMARTEEAKTILTSVVAAWEKTLGPFHIDTVEAMTDLADTYRRTGRSAEAGGLYEKTLKAANNDHYRTVSTDWRRRDVIDYIQEMLEAGCDENKESRQELLLKPIRTNTK</sequence>
<dbReference type="Gene3D" id="3.40.50.300">
    <property type="entry name" value="P-loop containing nucleotide triphosphate hydrolases"/>
    <property type="match status" value="1"/>
</dbReference>
<accession>H6BLD0</accession>
<evidence type="ECO:0000256" key="6">
    <source>
        <dbReference type="ARBA" id="ARBA00023136"/>
    </source>
</evidence>
<dbReference type="PANTHER" id="PTHR48182">
    <property type="entry name" value="PROTEIN SERAC1"/>
    <property type="match status" value="1"/>
</dbReference>
<comment type="subcellular location">
    <subcellularLocation>
        <location evidence="2">Endoplasmic reticulum</location>
    </subcellularLocation>
    <subcellularLocation>
        <location evidence="3">Membrane</location>
    </subcellularLocation>
    <subcellularLocation>
        <location evidence="1">Mitochondrion</location>
    </subcellularLocation>
</comment>
<evidence type="ECO:0000256" key="5">
    <source>
        <dbReference type="ARBA" id="ARBA00023128"/>
    </source>
</evidence>
<dbReference type="SUPFAM" id="SSF53474">
    <property type="entry name" value="alpha/beta-Hydrolases"/>
    <property type="match status" value="1"/>
</dbReference>
<dbReference type="InParanoid" id="H6BLD0"/>
<dbReference type="GeneID" id="20305669"/>
<dbReference type="GO" id="GO:0005783">
    <property type="term" value="C:endoplasmic reticulum"/>
    <property type="evidence" value="ECO:0007669"/>
    <property type="project" value="UniProtKB-SubCell"/>
</dbReference>
<dbReference type="SUPFAM" id="SSF52540">
    <property type="entry name" value="P-loop containing nucleoside triphosphate hydrolases"/>
    <property type="match status" value="1"/>
</dbReference>
<dbReference type="Pfam" id="PF13374">
    <property type="entry name" value="TPR_10"/>
    <property type="match status" value="2"/>
</dbReference>
<keyword evidence="5" id="KW-0496">Mitochondrion</keyword>
<evidence type="ECO:0000313" key="8">
    <source>
        <dbReference type="Proteomes" id="UP000007304"/>
    </source>
</evidence>
<gene>
    <name evidence="7" type="ORF">HMPREF1120_01030</name>
</gene>
<name>H6BLD0_EXODN</name>
<reference evidence="7" key="1">
    <citation type="submission" date="2011-07" db="EMBL/GenBank/DDBJ databases">
        <title>The Genome Sequence of Exophiala (Wangiella) dermatitidis NIH/UT8656.</title>
        <authorList>
            <consortium name="The Broad Institute Genome Sequencing Platform"/>
            <person name="Cuomo C."/>
            <person name="Wang Z."/>
            <person name="Hunicke-Smith S."/>
            <person name="Szanislo P.J."/>
            <person name="Earl A."/>
            <person name="Young S.K."/>
            <person name="Zeng Q."/>
            <person name="Gargeya S."/>
            <person name="Fitzgerald M."/>
            <person name="Haas B."/>
            <person name="Abouelleil A."/>
            <person name="Alvarado L."/>
            <person name="Arachchi H.M."/>
            <person name="Berlin A."/>
            <person name="Brown A."/>
            <person name="Chapman S.B."/>
            <person name="Chen Z."/>
            <person name="Dunbar C."/>
            <person name="Freedman E."/>
            <person name="Gearin G."/>
            <person name="Gellesch M."/>
            <person name="Goldberg J."/>
            <person name="Griggs A."/>
            <person name="Gujja S."/>
            <person name="Heiman D."/>
            <person name="Howarth C."/>
            <person name="Larson L."/>
            <person name="Lui A."/>
            <person name="MacDonald P.J.P."/>
            <person name="Montmayeur A."/>
            <person name="Murphy C."/>
            <person name="Neiman D."/>
            <person name="Pearson M."/>
            <person name="Priest M."/>
            <person name="Roberts A."/>
            <person name="Saif S."/>
            <person name="Shea T."/>
            <person name="Shenoy N."/>
            <person name="Sisk P."/>
            <person name="Stolte C."/>
            <person name="Sykes S."/>
            <person name="Wortman J."/>
            <person name="Nusbaum C."/>
            <person name="Birren B."/>
        </authorList>
    </citation>
    <scope>NUCLEOTIDE SEQUENCE</scope>
    <source>
        <strain evidence="7">NIH/UT8656</strain>
    </source>
</reference>
<dbReference type="OMA" id="YWNQGKL"/>
<protein>
    <recommendedName>
        <fullName evidence="9">NB-ARC domain-containing protein</fullName>
    </recommendedName>
</protein>
<evidence type="ECO:0000256" key="4">
    <source>
        <dbReference type="ARBA" id="ARBA00022824"/>
    </source>
</evidence>
<keyword evidence="4" id="KW-0256">Endoplasmic reticulum</keyword>
<dbReference type="HOGENOM" id="CLU_000288_125_13_1"/>
<dbReference type="VEuPathDB" id="FungiDB:HMPREF1120_01030"/>
<dbReference type="GO" id="GO:0016020">
    <property type="term" value="C:membrane"/>
    <property type="evidence" value="ECO:0007669"/>
    <property type="project" value="UniProtKB-SubCell"/>
</dbReference>
<proteinExistence type="predicted"/>
<dbReference type="InterPro" id="IPR011990">
    <property type="entry name" value="TPR-like_helical_dom_sf"/>
</dbReference>
<evidence type="ECO:0000313" key="7">
    <source>
        <dbReference type="EMBL" id="EHY52823.1"/>
    </source>
</evidence>
<keyword evidence="6" id="KW-0472">Membrane</keyword>
<dbReference type="eggNOG" id="KOG2029">
    <property type="taxonomic scope" value="Eukaryota"/>
</dbReference>
<dbReference type="SUPFAM" id="SSF48452">
    <property type="entry name" value="TPR-like"/>
    <property type="match status" value="1"/>
</dbReference>
<dbReference type="Gene3D" id="1.25.40.10">
    <property type="entry name" value="Tetratricopeptide repeat domain"/>
    <property type="match status" value="2"/>
</dbReference>
<dbReference type="Gene3D" id="3.40.50.1820">
    <property type="entry name" value="alpha/beta hydrolase"/>
    <property type="match status" value="1"/>
</dbReference>
<keyword evidence="8" id="KW-1185">Reference proteome</keyword>
<dbReference type="InterPro" id="IPR029058">
    <property type="entry name" value="AB_hydrolase_fold"/>
</dbReference>
<dbReference type="AlphaFoldDB" id="H6BLD0"/>
<dbReference type="InterPro" id="IPR052374">
    <property type="entry name" value="SERAC1"/>
</dbReference>